<dbReference type="PROSITE" id="PS50206">
    <property type="entry name" value="RHODANESE_3"/>
    <property type="match status" value="1"/>
</dbReference>
<proteinExistence type="predicted"/>
<protein>
    <recommendedName>
        <fullName evidence="2">Rhodanese domain-containing protein</fullName>
    </recommendedName>
</protein>
<feature type="domain" description="Rhodanese" evidence="2">
    <location>
        <begin position="131"/>
        <end position="184"/>
    </location>
</feature>
<keyword evidence="1" id="KW-0472">Membrane</keyword>
<keyword evidence="1" id="KW-1133">Transmembrane helix</keyword>
<reference evidence="3" key="1">
    <citation type="submission" date="2020-10" db="EMBL/GenBank/DDBJ databases">
        <title>Unveiling of a novel bifunctional photoreceptor, Dualchrome1, isolated from a cosmopolitan green alga.</title>
        <authorList>
            <person name="Suzuki S."/>
            <person name="Kawachi M."/>
        </authorList>
    </citation>
    <scope>NUCLEOTIDE SEQUENCE</scope>
    <source>
        <strain evidence="3">NIES 2893</strain>
    </source>
</reference>
<keyword evidence="1" id="KW-0812">Transmembrane</keyword>
<dbReference type="AlphaFoldDB" id="A0A830HXQ0"/>
<dbReference type="SUPFAM" id="SSF52821">
    <property type="entry name" value="Rhodanese/Cell cycle control phosphatase"/>
    <property type="match status" value="1"/>
</dbReference>
<feature type="transmembrane region" description="Helical" evidence="1">
    <location>
        <begin position="225"/>
        <end position="245"/>
    </location>
</feature>
<dbReference type="CDD" id="cd00158">
    <property type="entry name" value="RHOD"/>
    <property type="match status" value="1"/>
</dbReference>
<dbReference type="Gene3D" id="3.40.250.10">
    <property type="entry name" value="Rhodanese-like domain"/>
    <property type="match status" value="1"/>
</dbReference>
<evidence type="ECO:0000313" key="3">
    <source>
        <dbReference type="EMBL" id="GHP09689.1"/>
    </source>
</evidence>
<name>A0A830HXQ0_9CHLO</name>
<dbReference type="Pfam" id="PF00581">
    <property type="entry name" value="Rhodanese"/>
    <property type="match status" value="1"/>
</dbReference>
<evidence type="ECO:0000256" key="1">
    <source>
        <dbReference type="SAM" id="Phobius"/>
    </source>
</evidence>
<dbReference type="Proteomes" id="UP000660262">
    <property type="component" value="Unassembled WGS sequence"/>
</dbReference>
<keyword evidence="4" id="KW-1185">Reference proteome</keyword>
<comment type="caution">
    <text evidence="3">The sequence shown here is derived from an EMBL/GenBank/DDBJ whole genome shotgun (WGS) entry which is preliminary data.</text>
</comment>
<dbReference type="EMBL" id="BNJQ01000026">
    <property type="protein sequence ID" value="GHP09689.1"/>
    <property type="molecule type" value="Genomic_DNA"/>
</dbReference>
<evidence type="ECO:0000259" key="2">
    <source>
        <dbReference type="PROSITE" id="PS50206"/>
    </source>
</evidence>
<sequence length="261" mass="28753">MFYENTSSPKGAQSKAWEHASVISNARRGGNLQTINRTKAVRMIEGGGEDNSGTPTPIIVDVRRESHVTRAPIDEFQDNATNVPIHSERVFDVLKTWSSHANLRDFLLYWPTGTLVNYAFVDEVLELTNQDKNTPVILVCNYGGNTTSGPTSSLHGAAMLLDAGFNSIYVLHGGAFATNDPKERVKKLTALMNGGGMTGKKGSILPKPLLAFFEEYKEYHQWPRLLLLVSVWYAMFYPAAAKLALTVPAGVQMKFSGLLNF</sequence>
<gene>
    <name evidence="3" type="ORF">PPROV_000842400</name>
</gene>
<dbReference type="InterPro" id="IPR001763">
    <property type="entry name" value="Rhodanese-like_dom"/>
</dbReference>
<dbReference type="InterPro" id="IPR036873">
    <property type="entry name" value="Rhodanese-like_dom_sf"/>
</dbReference>
<accession>A0A830HXQ0</accession>
<organism evidence="3 4">
    <name type="scientific">Pycnococcus provasolii</name>
    <dbReference type="NCBI Taxonomy" id="41880"/>
    <lineage>
        <taxon>Eukaryota</taxon>
        <taxon>Viridiplantae</taxon>
        <taxon>Chlorophyta</taxon>
        <taxon>Pseudoscourfieldiophyceae</taxon>
        <taxon>Pseudoscourfieldiales</taxon>
        <taxon>Pycnococcaceae</taxon>
        <taxon>Pycnococcus</taxon>
    </lineage>
</organism>
<evidence type="ECO:0000313" key="4">
    <source>
        <dbReference type="Proteomes" id="UP000660262"/>
    </source>
</evidence>